<reference evidence="1 2" key="1">
    <citation type="journal article" date="2021" name="Commun. Biol.">
        <title>Genomic insights into the host specific adaptation of the Pneumocystis genus.</title>
        <authorList>
            <person name="Cisse O.H."/>
            <person name="Ma L."/>
            <person name="Dekker J.P."/>
            <person name="Khil P.P."/>
            <person name="Youn J.-H."/>
            <person name="Brenchley J.M."/>
            <person name="Blair R."/>
            <person name="Pahar B."/>
            <person name="Chabe M."/>
            <person name="Van Rompay K.K.A."/>
            <person name="Keesler R."/>
            <person name="Sukura A."/>
            <person name="Hirsch V."/>
            <person name="Kutty G."/>
            <person name="Liu Y."/>
            <person name="Peng L."/>
            <person name="Chen J."/>
            <person name="Song J."/>
            <person name="Weissenbacher-Lang C."/>
            <person name="Xu J."/>
            <person name="Upham N.S."/>
            <person name="Stajich J.E."/>
            <person name="Cuomo C.A."/>
            <person name="Cushion M.T."/>
            <person name="Kovacs J.A."/>
        </authorList>
    </citation>
    <scope>NUCLEOTIDE SEQUENCE [LARGE SCALE GENOMIC DNA]</scope>
    <source>
        <strain evidence="1 2">RABM</strain>
    </source>
</reference>
<proteinExistence type="predicted"/>
<organism evidence="1 2">
    <name type="scientific">Pneumocystis oryctolagi</name>
    <dbReference type="NCBI Taxonomy" id="42067"/>
    <lineage>
        <taxon>Eukaryota</taxon>
        <taxon>Fungi</taxon>
        <taxon>Dikarya</taxon>
        <taxon>Ascomycota</taxon>
        <taxon>Taphrinomycotina</taxon>
        <taxon>Pneumocystomycetes</taxon>
        <taxon>Pneumocystaceae</taxon>
        <taxon>Pneumocystis</taxon>
    </lineage>
</organism>
<evidence type="ECO:0000313" key="1">
    <source>
        <dbReference type="EMBL" id="KAG4305081.1"/>
    </source>
</evidence>
<protein>
    <submittedName>
        <fullName evidence="1">Uncharacterized protein</fullName>
    </submittedName>
</protein>
<dbReference type="EMBL" id="JABTEG010000004">
    <property type="protein sequence ID" value="KAG4305081.1"/>
    <property type="molecule type" value="Genomic_DNA"/>
</dbReference>
<comment type="caution">
    <text evidence="1">The sequence shown here is derived from an EMBL/GenBank/DDBJ whole genome shotgun (WGS) entry which is preliminary data.</text>
</comment>
<keyword evidence="2" id="KW-1185">Reference proteome</keyword>
<name>A0ACB7CC03_9ASCO</name>
<accession>A0ACB7CC03</accession>
<sequence>MSSYSSVAFNRHASSSFPSTLPQSNSTLTAKIQEKKHEYENLLQLKEFSAKLVMQMEQLEKKMKTLVGGTEVVASVLENWQNVFRTINIASIELQKKTVSNKEDDLDMPETLVRIPISSK</sequence>
<gene>
    <name evidence="1" type="ORF">PORY_001251</name>
</gene>
<evidence type="ECO:0000313" key="2">
    <source>
        <dbReference type="Proteomes" id="UP000768646"/>
    </source>
</evidence>
<dbReference type="Proteomes" id="UP000768646">
    <property type="component" value="Unassembled WGS sequence"/>
</dbReference>